<sequence length="182" mass="20123">MRSHRPPSSIHKIGEVEVIARAYDHPDAVRLLAAFYQEQVERYGFADPVEADPAEYAHPHGHFVVAYHRGAPAGCGGYRWYERTAGTIEIKKLYALPDARGLSIGSTILSSLEEHAGARGARRIILETGVRNHAAIRLFHAIGYRPIARYVAIRDPKINRAFAKSLVTSVEDVNRNALQGSA</sequence>
<name>A0A7H8XWK7_9ACTN</name>
<dbReference type="InterPro" id="IPR050832">
    <property type="entry name" value="Bact_Acetyltransf"/>
</dbReference>
<evidence type="ECO:0000259" key="3">
    <source>
        <dbReference type="PROSITE" id="PS51186"/>
    </source>
</evidence>
<protein>
    <submittedName>
        <fullName evidence="4">GNAT family N-acetyltransferase</fullName>
    </submittedName>
</protein>
<dbReference type="PANTHER" id="PTHR43877:SF2">
    <property type="entry name" value="AMINOALKYLPHOSPHONATE N-ACETYLTRANSFERASE-RELATED"/>
    <property type="match status" value="1"/>
</dbReference>
<proteinExistence type="predicted"/>
<dbReference type="InterPro" id="IPR000182">
    <property type="entry name" value="GNAT_dom"/>
</dbReference>
<dbReference type="Gene3D" id="3.40.630.30">
    <property type="match status" value="1"/>
</dbReference>
<evidence type="ECO:0000313" key="4">
    <source>
        <dbReference type="EMBL" id="QLD28251.1"/>
    </source>
</evidence>
<evidence type="ECO:0000256" key="2">
    <source>
        <dbReference type="ARBA" id="ARBA00023315"/>
    </source>
</evidence>
<feature type="domain" description="N-acetyltransferase" evidence="3">
    <location>
        <begin position="18"/>
        <end position="167"/>
    </location>
</feature>
<dbReference type="PROSITE" id="PS51186">
    <property type="entry name" value="GNAT"/>
    <property type="match status" value="1"/>
</dbReference>
<dbReference type="Proteomes" id="UP000509335">
    <property type="component" value="Chromosome"/>
</dbReference>
<dbReference type="SUPFAM" id="SSF55729">
    <property type="entry name" value="Acyl-CoA N-acyltransferases (Nat)"/>
    <property type="match status" value="1"/>
</dbReference>
<organism evidence="4 5">
    <name type="scientific">Micromonospora carbonacea</name>
    <dbReference type="NCBI Taxonomy" id="47853"/>
    <lineage>
        <taxon>Bacteria</taxon>
        <taxon>Bacillati</taxon>
        <taxon>Actinomycetota</taxon>
        <taxon>Actinomycetes</taxon>
        <taxon>Micromonosporales</taxon>
        <taxon>Micromonosporaceae</taxon>
        <taxon>Micromonospora</taxon>
    </lineage>
</organism>
<evidence type="ECO:0000313" key="5">
    <source>
        <dbReference type="Proteomes" id="UP000509335"/>
    </source>
</evidence>
<gene>
    <name evidence="4" type="ORF">HXZ27_01400</name>
</gene>
<dbReference type="InterPro" id="IPR016181">
    <property type="entry name" value="Acyl_CoA_acyltransferase"/>
</dbReference>
<reference evidence="4 5" key="1">
    <citation type="submission" date="2020-07" db="EMBL/GenBank/DDBJ databases">
        <title>A bifunctional nitrone conjugated secondary metabolite targeting the ribosome.</title>
        <authorList>
            <person name="Limbrick E.M."/>
            <person name="Graf M."/>
            <person name="Derewacz D.K."/>
            <person name="Nguyen F."/>
            <person name="Spraggins J.M."/>
            <person name="Wieland M."/>
            <person name="Ynigez-Gutierrez A.E."/>
            <person name="Reisman B.J."/>
            <person name="Zinshteyn B."/>
            <person name="McCulloch K."/>
            <person name="Iverson T.M."/>
            <person name="Green R."/>
            <person name="Wilson D.N."/>
            <person name="Bachmann B.O."/>
        </authorList>
    </citation>
    <scope>NUCLEOTIDE SEQUENCE [LARGE SCALE GENOMIC DNA]</scope>
    <source>
        <strain evidence="5">aurantiaca</strain>
    </source>
</reference>
<keyword evidence="1 4" id="KW-0808">Transferase</keyword>
<evidence type="ECO:0000256" key="1">
    <source>
        <dbReference type="ARBA" id="ARBA00022679"/>
    </source>
</evidence>
<dbReference type="EMBL" id="CP058322">
    <property type="protein sequence ID" value="QLD28251.1"/>
    <property type="molecule type" value="Genomic_DNA"/>
</dbReference>
<keyword evidence="2" id="KW-0012">Acyltransferase</keyword>
<dbReference type="AlphaFoldDB" id="A0A7H8XWK7"/>
<dbReference type="KEGG" id="mcab:HXZ27_01400"/>
<dbReference type="GO" id="GO:0016747">
    <property type="term" value="F:acyltransferase activity, transferring groups other than amino-acyl groups"/>
    <property type="evidence" value="ECO:0007669"/>
    <property type="project" value="InterPro"/>
</dbReference>
<dbReference type="CDD" id="cd04301">
    <property type="entry name" value="NAT_SF"/>
    <property type="match status" value="1"/>
</dbReference>
<dbReference type="PANTHER" id="PTHR43877">
    <property type="entry name" value="AMINOALKYLPHOSPHONATE N-ACETYLTRANSFERASE-RELATED-RELATED"/>
    <property type="match status" value="1"/>
</dbReference>
<accession>A0A7H8XWK7</accession>
<dbReference type="Pfam" id="PF00583">
    <property type="entry name" value="Acetyltransf_1"/>
    <property type="match status" value="1"/>
</dbReference>